<dbReference type="AlphaFoldDB" id="A0A839AH18"/>
<gene>
    <name evidence="2" type="ORF">H2509_13935</name>
</gene>
<keyword evidence="3" id="KW-1185">Reference proteome</keyword>
<accession>A0A839AH18</accession>
<comment type="caution">
    <text evidence="2">The sequence shown here is derived from an EMBL/GenBank/DDBJ whole genome shotgun (WGS) entry which is preliminary data.</text>
</comment>
<organism evidence="2 3">
    <name type="scientific">Stappia albiluteola</name>
    <dbReference type="NCBI Taxonomy" id="2758565"/>
    <lineage>
        <taxon>Bacteria</taxon>
        <taxon>Pseudomonadati</taxon>
        <taxon>Pseudomonadota</taxon>
        <taxon>Alphaproteobacteria</taxon>
        <taxon>Hyphomicrobiales</taxon>
        <taxon>Stappiaceae</taxon>
        <taxon>Stappia</taxon>
    </lineage>
</organism>
<reference evidence="2 3" key="1">
    <citation type="submission" date="2020-07" db="EMBL/GenBank/DDBJ databases">
        <title>Stappia sp., F7233, whole genome shotgun sequencing project.</title>
        <authorList>
            <person name="Jiang S."/>
            <person name="Liu Z.W."/>
            <person name="Du Z.J."/>
        </authorList>
    </citation>
    <scope>NUCLEOTIDE SEQUENCE [LARGE SCALE GENOMIC DNA]</scope>
    <source>
        <strain evidence="2 3">F7233</strain>
    </source>
</reference>
<dbReference type="EMBL" id="JACFXV010000059">
    <property type="protein sequence ID" value="MBA5778224.1"/>
    <property type="molecule type" value="Genomic_DNA"/>
</dbReference>
<sequence length="75" mass="7907">MPDTGKTPARERLASAMRRALAAEIVQAAGAGPSEEGRAGAAPQTPMRGERGTGEELMRSPAGRSGHRPGREKRR</sequence>
<proteinExistence type="predicted"/>
<feature type="compositionally biased region" description="Basic residues" evidence="1">
    <location>
        <begin position="65"/>
        <end position="75"/>
    </location>
</feature>
<protein>
    <submittedName>
        <fullName evidence="2">Uncharacterized protein</fullName>
    </submittedName>
</protein>
<evidence type="ECO:0000313" key="3">
    <source>
        <dbReference type="Proteomes" id="UP000541109"/>
    </source>
</evidence>
<evidence type="ECO:0000313" key="2">
    <source>
        <dbReference type="EMBL" id="MBA5778224.1"/>
    </source>
</evidence>
<feature type="compositionally biased region" description="Basic and acidic residues" evidence="1">
    <location>
        <begin position="48"/>
        <end position="58"/>
    </location>
</feature>
<name>A0A839AH18_9HYPH</name>
<feature type="region of interest" description="Disordered" evidence="1">
    <location>
        <begin position="26"/>
        <end position="75"/>
    </location>
</feature>
<dbReference type="RefSeq" id="WP_182166292.1">
    <property type="nucleotide sequence ID" value="NZ_JACFXV010000059.1"/>
</dbReference>
<evidence type="ECO:0000256" key="1">
    <source>
        <dbReference type="SAM" id="MobiDB-lite"/>
    </source>
</evidence>
<dbReference type="Proteomes" id="UP000541109">
    <property type="component" value="Unassembled WGS sequence"/>
</dbReference>